<sequence length="40" mass="3663">MCLIRSPCYAAGGASSSIGSSCCAGTYCGTGGAPCGPSTG</sequence>
<dbReference type="EMBL" id="LXQA010790008">
    <property type="protein sequence ID" value="MCI71122.1"/>
    <property type="molecule type" value="Genomic_DNA"/>
</dbReference>
<proteinExistence type="predicted"/>
<dbReference type="AlphaFoldDB" id="A0A392UCJ4"/>
<dbReference type="Proteomes" id="UP000265520">
    <property type="component" value="Unassembled WGS sequence"/>
</dbReference>
<comment type="caution">
    <text evidence="1">The sequence shown here is derived from an EMBL/GenBank/DDBJ whole genome shotgun (WGS) entry which is preliminary data.</text>
</comment>
<evidence type="ECO:0000313" key="2">
    <source>
        <dbReference type="Proteomes" id="UP000265520"/>
    </source>
</evidence>
<organism evidence="1 2">
    <name type="scientific">Trifolium medium</name>
    <dbReference type="NCBI Taxonomy" id="97028"/>
    <lineage>
        <taxon>Eukaryota</taxon>
        <taxon>Viridiplantae</taxon>
        <taxon>Streptophyta</taxon>
        <taxon>Embryophyta</taxon>
        <taxon>Tracheophyta</taxon>
        <taxon>Spermatophyta</taxon>
        <taxon>Magnoliopsida</taxon>
        <taxon>eudicotyledons</taxon>
        <taxon>Gunneridae</taxon>
        <taxon>Pentapetalae</taxon>
        <taxon>rosids</taxon>
        <taxon>fabids</taxon>
        <taxon>Fabales</taxon>
        <taxon>Fabaceae</taxon>
        <taxon>Papilionoideae</taxon>
        <taxon>50 kb inversion clade</taxon>
        <taxon>NPAAA clade</taxon>
        <taxon>Hologalegina</taxon>
        <taxon>IRL clade</taxon>
        <taxon>Trifolieae</taxon>
        <taxon>Trifolium</taxon>
    </lineage>
</organism>
<keyword evidence="2" id="KW-1185">Reference proteome</keyword>
<name>A0A392UCJ4_9FABA</name>
<evidence type="ECO:0000313" key="1">
    <source>
        <dbReference type="EMBL" id="MCI71122.1"/>
    </source>
</evidence>
<feature type="non-terminal residue" evidence="1">
    <location>
        <position position="40"/>
    </location>
</feature>
<dbReference type="PROSITE" id="PS51257">
    <property type="entry name" value="PROKAR_LIPOPROTEIN"/>
    <property type="match status" value="1"/>
</dbReference>
<reference evidence="1 2" key="1">
    <citation type="journal article" date="2018" name="Front. Plant Sci.">
        <title>Red Clover (Trifolium pratense) and Zigzag Clover (T. medium) - A Picture of Genomic Similarities and Differences.</title>
        <authorList>
            <person name="Dluhosova J."/>
            <person name="Istvanek J."/>
            <person name="Nedelnik J."/>
            <person name="Repkova J."/>
        </authorList>
    </citation>
    <scope>NUCLEOTIDE SEQUENCE [LARGE SCALE GENOMIC DNA]</scope>
    <source>
        <strain evidence="2">cv. 10/8</strain>
        <tissue evidence="1">Leaf</tissue>
    </source>
</reference>
<accession>A0A392UCJ4</accession>
<protein>
    <submittedName>
        <fullName evidence="1">Uncharacterized protein</fullName>
    </submittedName>
</protein>